<keyword evidence="2" id="KW-1185">Reference proteome</keyword>
<dbReference type="EMBL" id="JAAXOS010000002">
    <property type="protein sequence ID" value="NKY25398.1"/>
    <property type="molecule type" value="Genomic_DNA"/>
</dbReference>
<dbReference type="AlphaFoldDB" id="A0A7X6L0B5"/>
<proteinExistence type="predicted"/>
<evidence type="ECO:0000313" key="1">
    <source>
        <dbReference type="EMBL" id="NKY25398.1"/>
    </source>
</evidence>
<organism evidence="1 2">
    <name type="scientific">Nocardia gamkensis</name>
    <dbReference type="NCBI Taxonomy" id="352869"/>
    <lineage>
        <taxon>Bacteria</taxon>
        <taxon>Bacillati</taxon>
        <taxon>Actinomycetota</taxon>
        <taxon>Actinomycetes</taxon>
        <taxon>Mycobacteriales</taxon>
        <taxon>Nocardiaceae</taxon>
        <taxon>Nocardia</taxon>
    </lineage>
</organism>
<sequence>MTARRTALVDAVSGQISGSKPYTFLTPGETASAAFDSAPLTRLREIKRARDPRGVIRANYPVLG</sequence>
<protein>
    <recommendedName>
        <fullName evidence="3">Berberine/berberine-like domain-containing protein</fullName>
    </recommendedName>
</protein>
<dbReference type="RefSeq" id="WP_062972496.1">
    <property type="nucleotide sequence ID" value="NZ_JAAXOS010000002.1"/>
</dbReference>
<reference evidence="1 2" key="1">
    <citation type="submission" date="2020-04" db="EMBL/GenBank/DDBJ databases">
        <title>MicrobeNet Type strains.</title>
        <authorList>
            <person name="Nicholson A.C."/>
        </authorList>
    </citation>
    <scope>NUCLEOTIDE SEQUENCE [LARGE SCALE GENOMIC DNA]</scope>
    <source>
        <strain evidence="1 2">DSM 44956</strain>
    </source>
</reference>
<gene>
    <name evidence="1" type="ORF">HGB38_03995</name>
</gene>
<accession>A0A7X6L0B5</accession>
<evidence type="ECO:0008006" key="3">
    <source>
        <dbReference type="Google" id="ProtNLM"/>
    </source>
</evidence>
<dbReference type="Proteomes" id="UP000540698">
    <property type="component" value="Unassembled WGS sequence"/>
</dbReference>
<name>A0A7X6L0B5_9NOCA</name>
<evidence type="ECO:0000313" key="2">
    <source>
        <dbReference type="Proteomes" id="UP000540698"/>
    </source>
</evidence>
<comment type="caution">
    <text evidence="1">The sequence shown here is derived from an EMBL/GenBank/DDBJ whole genome shotgun (WGS) entry which is preliminary data.</text>
</comment>